<accession>A0A0G4PIN3</accession>
<keyword evidence="2" id="KW-1185">Reference proteome</keyword>
<reference evidence="1 2" key="1">
    <citation type="journal article" date="2014" name="Nat. Commun.">
        <title>Multiple recent horizontal transfers of a large genomic region in cheese making fungi.</title>
        <authorList>
            <person name="Cheeseman K."/>
            <person name="Ropars J."/>
            <person name="Renault P."/>
            <person name="Dupont J."/>
            <person name="Gouzy J."/>
            <person name="Branca A."/>
            <person name="Abraham A.L."/>
            <person name="Ceppi M."/>
            <person name="Conseiller E."/>
            <person name="Debuchy R."/>
            <person name="Malagnac F."/>
            <person name="Goarin A."/>
            <person name="Silar P."/>
            <person name="Lacoste S."/>
            <person name="Sallet E."/>
            <person name="Bensimon A."/>
            <person name="Giraud T."/>
            <person name="Brygoo Y."/>
        </authorList>
    </citation>
    <scope>NUCLEOTIDE SEQUENCE [LARGE SCALE GENOMIC DNA]</scope>
    <source>
        <strain evidence="2">FM 013</strain>
    </source>
</reference>
<evidence type="ECO:0000313" key="1">
    <source>
        <dbReference type="EMBL" id="CRL26204.1"/>
    </source>
</evidence>
<dbReference type="AlphaFoldDB" id="A0A0G4PIN3"/>
<evidence type="ECO:0000313" key="2">
    <source>
        <dbReference type="Proteomes" id="UP000053732"/>
    </source>
</evidence>
<dbReference type="EMBL" id="HG793150">
    <property type="protein sequence ID" value="CRL26204.1"/>
    <property type="molecule type" value="Genomic_DNA"/>
</dbReference>
<proteinExistence type="predicted"/>
<gene>
    <name evidence="1" type="ORF">PCAMFM013_S017g000187</name>
</gene>
<name>A0A0G4PIN3_PENC3</name>
<sequence>MLRVLEAPKKPEHLVVTSPSLPQIQKILGFTLVVDDEFDSVTPIPIPQDLTDRAHGASCANEASIRCKLNLFLVCAHDLVLSSSNKSTRPLNIQMERMWVYSPMK</sequence>
<dbReference type="Proteomes" id="UP000053732">
    <property type="component" value="Unassembled WGS sequence"/>
</dbReference>
<protein>
    <submittedName>
        <fullName evidence="1">Str. FM013</fullName>
    </submittedName>
</protein>
<organism evidence="1 2">
    <name type="scientific">Penicillium camemberti (strain FM 013)</name>
    <dbReference type="NCBI Taxonomy" id="1429867"/>
    <lineage>
        <taxon>Eukaryota</taxon>
        <taxon>Fungi</taxon>
        <taxon>Dikarya</taxon>
        <taxon>Ascomycota</taxon>
        <taxon>Pezizomycotina</taxon>
        <taxon>Eurotiomycetes</taxon>
        <taxon>Eurotiomycetidae</taxon>
        <taxon>Eurotiales</taxon>
        <taxon>Aspergillaceae</taxon>
        <taxon>Penicillium</taxon>
    </lineage>
</organism>